<reference evidence="1 2" key="1">
    <citation type="submission" date="2012-02" db="EMBL/GenBank/DDBJ databases">
        <title>Improved High-Quality Draft sequence of Thermoanaerobacter siderophilus SR4.</title>
        <authorList>
            <consortium name="US DOE Joint Genome Institute"/>
            <person name="Lucas S."/>
            <person name="Han J."/>
            <person name="Lapidus A."/>
            <person name="Cheng J.-F."/>
            <person name="Goodwin L."/>
            <person name="Pitluck S."/>
            <person name="Peters L."/>
            <person name="Detter J.C."/>
            <person name="Han C."/>
            <person name="Tapia R."/>
            <person name="Land M."/>
            <person name="Hauser L."/>
            <person name="Kyrpides N."/>
            <person name="Ivanova N."/>
            <person name="Pagani I."/>
            <person name="Hemme C."/>
            <person name="Woyke T."/>
        </authorList>
    </citation>
    <scope>NUCLEOTIDE SEQUENCE [LARGE SCALE GENOMIC DNA]</scope>
    <source>
        <strain evidence="1 2">SR4</strain>
    </source>
</reference>
<sequence>MAFSKKMIGQQEIVPGPVQPGQLPEPTEIACIEVTKIYDACSQRICLDNIPPITFHPSNPQLTPTFGEITNITVSLITPPGFVITPIADRPGFARVEATFQVTFDIVINYPDGTTQTLPGKTTTFNKDIVLYVPDPNVAIMKYEALAEGLYGKVTTGKKEISEGESSEGIPKATVEVIIGVWIVIKSAVDVQLLVPSYGFCPTPAACEEFAADVCEIFNQKPFPSFDPPQMQQNPY</sequence>
<organism evidence="1 2">
    <name type="scientific">Thermoanaerobacter siderophilus SR4</name>
    <dbReference type="NCBI Taxonomy" id="880478"/>
    <lineage>
        <taxon>Bacteria</taxon>
        <taxon>Bacillati</taxon>
        <taxon>Bacillota</taxon>
        <taxon>Clostridia</taxon>
        <taxon>Thermoanaerobacterales</taxon>
        <taxon>Thermoanaerobacteraceae</taxon>
        <taxon>Thermoanaerobacter</taxon>
    </lineage>
</organism>
<gene>
    <name evidence="1" type="ORF">ThesiDRAFT1_1593</name>
</gene>
<dbReference type="Proteomes" id="UP000005110">
    <property type="component" value="Chromosome"/>
</dbReference>
<dbReference type="HOGENOM" id="CLU_1174988_0_0_9"/>
<keyword evidence="2" id="KW-1185">Reference proteome</keyword>
<evidence type="ECO:0000313" key="2">
    <source>
        <dbReference type="Proteomes" id="UP000005110"/>
    </source>
</evidence>
<dbReference type="PATRIC" id="fig|880478.3.peg.2801"/>
<proteinExistence type="predicted"/>
<dbReference type="RefSeq" id="WP_006570004.1">
    <property type="nucleotide sequence ID" value="NZ_CM001486.1"/>
</dbReference>
<accession>I8QZG1</accession>
<protein>
    <recommendedName>
        <fullName evidence="3">SipL SPOCS domain-containing protein</fullName>
    </recommendedName>
</protein>
<name>I8QZG1_9THEO</name>
<evidence type="ECO:0008006" key="3">
    <source>
        <dbReference type="Google" id="ProtNLM"/>
    </source>
</evidence>
<dbReference type="EMBL" id="CM001486">
    <property type="protein sequence ID" value="EIW00513.1"/>
    <property type="molecule type" value="Genomic_DNA"/>
</dbReference>
<dbReference type="AlphaFoldDB" id="I8QZG1"/>
<evidence type="ECO:0000313" key="1">
    <source>
        <dbReference type="EMBL" id="EIW00513.1"/>
    </source>
</evidence>